<evidence type="ECO:0000313" key="3">
    <source>
        <dbReference type="EMBL" id="SDR88554.1"/>
    </source>
</evidence>
<keyword evidence="5" id="KW-1185">Reference proteome</keyword>
<proteinExistence type="predicted"/>
<feature type="domain" description="DUF4097" evidence="1">
    <location>
        <begin position="13"/>
        <end position="231"/>
    </location>
</feature>
<dbReference type="Gene3D" id="2.160.20.120">
    <property type="match status" value="1"/>
</dbReference>
<evidence type="ECO:0000259" key="1">
    <source>
        <dbReference type="Pfam" id="PF13349"/>
    </source>
</evidence>
<name>A0A1H1MP39_9MICO</name>
<dbReference type="Pfam" id="PF13349">
    <property type="entry name" value="DUF4097"/>
    <property type="match status" value="1"/>
</dbReference>
<dbReference type="STRING" id="589382.SAMN04489721_0453"/>
<dbReference type="Proteomes" id="UP000893823">
    <property type="component" value="Unassembled WGS sequence"/>
</dbReference>
<evidence type="ECO:0000313" key="2">
    <source>
        <dbReference type="EMBL" id="MCP2369232.1"/>
    </source>
</evidence>
<gene>
    <name evidence="2" type="ORF">BCL57_003415</name>
    <name evidence="3" type="ORF">SAMN04489721_0453</name>
</gene>
<protein>
    <submittedName>
        <fullName evidence="2">DUF4097 and DUF4098 domain-containing protein YvlB</fullName>
    </submittedName>
    <submittedName>
        <fullName evidence="3">Putative adhesin</fullName>
    </submittedName>
</protein>
<evidence type="ECO:0000313" key="5">
    <source>
        <dbReference type="Proteomes" id="UP000893823"/>
    </source>
</evidence>
<accession>A0A1H1MP39</accession>
<reference evidence="3" key="1">
    <citation type="submission" date="2016-10" db="EMBL/GenBank/DDBJ databases">
        <authorList>
            <person name="de Groot N.N."/>
        </authorList>
    </citation>
    <scope>NUCLEOTIDE SEQUENCE [LARGE SCALE GENOMIC DNA]</scope>
    <source>
        <strain evidence="3">CPCC 202695</strain>
    </source>
</reference>
<reference evidence="4" key="2">
    <citation type="submission" date="2016-10" db="EMBL/GenBank/DDBJ databases">
        <authorList>
            <person name="Varghese N."/>
            <person name="Submissions S."/>
        </authorList>
    </citation>
    <scope>NUCLEOTIDE SEQUENCE [LARGE SCALE GENOMIC DNA]</scope>
    <source>
        <strain evidence="4">CPCC 202695</strain>
    </source>
</reference>
<dbReference type="InterPro" id="IPR025164">
    <property type="entry name" value="Toastrack_DUF4097"/>
</dbReference>
<dbReference type="EMBL" id="LT629755">
    <property type="protein sequence ID" value="SDR88554.1"/>
    <property type="molecule type" value="Genomic_DNA"/>
</dbReference>
<evidence type="ECO:0000313" key="4">
    <source>
        <dbReference type="Proteomes" id="UP000199482"/>
    </source>
</evidence>
<organism evidence="3 4">
    <name type="scientific">Agromyces flavus</name>
    <dbReference type="NCBI Taxonomy" id="589382"/>
    <lineage>
        <taxon>Bacteria</taxon>
        <taxon>Bacillati</taxon>
        <taxon>Actinomycetota</taxon>
        <taxon>Actinomycetes</taxon>
        <taxon>Micrococcales</taxon>
        <taxon>Microbacteriaceae</taxon>
        <taxon>Agromyces</taxon>
    </lineage>
</organism>
<reference evidence="2" key="3">
    <citation type="submission" date="2022-06" db="EMBL/GenBank/DDBJ databases">
        <title>Genomic Encyclopedia of Type Strains, Phase III (KMG-III): the genomes of soil and plant-associated and newly described type strains.</title>
        <authorList>
            <person name="Whitman W."/>
        </authorList>
    </citation>
    <scope>NUCLEOTIDE SEQUENCE</scope>
    <source>
        <strain evidence="2">CPCC 202695</strain>
    </source>
</reference>
<dbReference type="AlphaFoldDB" id="A0A1H1MP39"/>
<dbReference type="RefSeq" id="WP_092668914.1">
    <property type="nucleotide sequence ID" value="NZ_BMDN01000007.1"/>
</dbReference>
<dbReference type="EMBL" id="SODL02000007">
    <property type="protein sequence ID" value="MCP2369232.1"/>
    <property type="molecule type" value="Genomic_DNA"/>
</dbReference>
<dbReference type="Proteomes" id="UP000199482">
    <property type="component" value="Chromosome I"/>
</dbReference>
<sequence>MTTFQTPHPVVIDVDLGWGDVHVVASDRADTVVEIRPANPDKSGDVRTASEAKVELVGDVLAVRTTKGWLHYTPFGNAGQVDVTIEVPEGSEVRGATGAGRLLVEGAIGAIAYRTGAGDVRVDEAERVTARTASGAIIIGRATGAVELHSSSGSVRIRELAGEATIKNPNGSTTIGEVTGTLVVQGAHGDVNVANARGDVTAKTSYGNLLVERIDGGRVQLEAGYGGIEVGVAEGTAAWLDVSSQHGAVRNKLTPSDAPGADENTVELHARTSWGDILIRRPSSTPAR</sequence>